<feature type="transmembrane region" description="Helical" evidence="2">
    <location>
        <begin position="223"/>
        <end position="244"/>
    </location>
</feature>
<dbReference type="SUPFAM" id="SSF53955">
    <property type="entry name" value="Lysozyme-like"/>
    <property type="match status" value="1"/>
</dbReference>
<feature type="signal peptide" evidence="3">
    <location>
        <begin position="1"/>
        <end position="21"/>
    </location>
</feature>
<feature type="chain" id="PRO_5047361018" evidence="3">
    <location>
        <begin position="22"/>
        <end position="270"/>
    </location>
</feature>
<reference evidence="4 5" key="1">
    <citation type="submission" date="2023-09" db="EMBL/GenBank/DDBJ databases">
        <title>Nesidiocoris tenuis whole genome shotgun sequence.</title>
        <authorList>
            <person name="Shibata T."/>
            <person name="Shimoda M."/>
            <person name="Kobayashi T."/>
            <person name="Uehara T."/>
        </authorList>
    </citation>
    <scope>NUCLEOTIDE SEQUENCE [LARGE SCALE GENOMIC DNA]</scope>
    <source>
        <strain evidence="4 5">Japan</strain>
    </source>
</reference>
<name>A0ABN7A9K1_9HEMI</name>
<evidence type="ECO:0000256" key="2">
    <source>
        <dbReference type="SAM" id="Phobius"/>
    </source>
</evidence>
<feature type="compositionally biased region" description="Basic and acidic residues" evidence="1">
    <location>
        <begin position="168"/>
        <end position="177"/>
    </location>
</feature>
<evidence type="ECO:0000313" key="5">
    <source>
        <dbReference type="Proteomes" id="UP001307889"/>
    </source>
</evidence>
<proteinExistence type="predicted"/>
<keyword evidence="5" id="KW-1185">Reference proteome</keyword>
<keyword evidence="2" id="KW-1133">Transmembrane helix</keyword>
<dbReference type="InterPro" id="IPR023346">
    <property type="entry name" value="Lysozyme-like_dom_sf"/>
</dbReference>
<evidence type="ECO:0000256" key="3">
    <source>
        <dbReference type="SAM" id="SignalP"/>
    </source>
</evidence>
<evidence type="ECO:0000313" key="4">
    <source>
        <dbReference type="EMBL" id="BES88993.1"/>
    </source>
</evidence>
<feature type="region of interest" description="Disordered" evidence="1">
    <location>
        <begin position="168"/>
        <end position="188"/>
    </location>
</feature>
<organism evidence="4 5">
    <name type="scientific">Nesidiocoris tenuis</name>
    <dbReference type="NCBI Taxonomy" id="355587"/>
    <lineage>
        <taxon>Eukaryota</taxon>
        <taxon>Metazoa</taxon>
        <taxon>Ecdysozoa</taxon>
        <taxon>Arthropoda</taxon>
        <taxon>Hexapoda</taxon>
        <taxon>Insecta</taxon>
        <taxon>Pterygota</taxon>
        <taxon>Neoptera</taxon>
        <taxon>Paraneoptera</taxon>
        <taxon>Hemiptera</taxon>
        <taxon>Heteroptera</taxon>
        <taxon>Panheteroptera</taxon>
        <taxon>Cimicomorpha</taxon>
        <taxon>Miridae</taxon>
        <taxon>Dicyphina</taxon>
        <taxon>Nesidiocoris</taxon>
    </lineage>
</organism>
<keyword evidence="2" id="KW-0812">Transmembrane</keyword>
<dbReference type="Gene3D" id="1.10.530.10">
    <property type="match status" value="1"/>
</dbReference>
<evidence type="ECO:0000256" key="1">
    <source>
        <dbReference type="SAM" id="MobiDB-lite"/>
    </source>
</evidence>
<sequence length="270" mass="30816">MDRHCVAVLSVLVFALSSTHSRIFEPAEFARTLHQLKVSDWDIPTFVCLAHNASELNTNTSHVMALRPLRRNVTFYGIFGIPEIWLSSCSLKPEELMDDDVSDDVKCVHDQLMERLSFFDRTDNLGALTPHIVDLDKCFNWWEKLPRFSISEFGTSGATCPPPDIKTKVQTDSEKPSASKQVDNSAKKDDNWQKLENDLYDRLNRTQHQTPSVCKCTADSRSFVVEISLVFLNCILIAICYILWSTFVQRRRIIDAESVQFVNPHSSMSL</sequence>
<dbReference type="Proteomes" id="UP001307889">
    <property type="component" value="Chromosome 1"/>
</dbReference>
<keyword evidence="2" id="KW-0472">Membrane</keyword>
<keyword evidence="3" id="KW-0732">Signal</keyword>
<dbReference type="EMBL" id="AP028909">
    <property type="protein sequence ID" value="BES88993.1"/>
    <property type="molecule type" value="Genomic_DNA"/>
</dbReference>
<accession>A0ABN7A9K1</accession>
<protein>
    <submittedName>
        <fullName evidence="4">Lysozyme</fullName>
    </submittedName>
</protein>
<gene>
    <name evidence="4" type="ORF">NTJ_01800</name>
</gene>